<keyword evidence="3" id="KW-1185">Reference proteome</keyword>
<comment type="caution">
    <text evidence="2">The sequence shown here is derived from an EMBL/GenBank/DDBJ whole genome shotgun (WGS) entry which is preliminary data.</text>
</comment>
<organism evidence="2 3">
    <name type="scientific">Homarus americanus</name>
    <name type="common">American lobster</name>
    <dbReference type="NCBI Taxonomy" id="6706"/>
    <lineage>
        <taxon>Eukaryota</taxon>
        <taxon>Metazoa</taxon>
        <taxon>Ecdysozoa</taxon>
        <taxon>Arthropoda</taxon>
        <taxon>Crustacea</taxon>
        <taxon>Multicrustacea</taxon>
        <taxon>Malacostraca</taxon>
        <taxon>Eumalacostraca</taxon>
        <taxon>Eucarida</taxon>
        <taxon>Decapoda</taxon>
        <taxon>Pleocyemata</taxon>
        <taxon>Astacidea</taxon>
        <taxon>Nephropoidea</taxon>
        <taxon>Nephropidae</taxon>
        <taxon>Homarus</taxon>
    </lineage>
</organism>
<reference evidence="2" key="1">
    <citation type="journal article" date="2021" name="Sci. Adv.">
        <title>The American lobster genome reveals insights on longevity, neural, and immune adaptations.</title>
        <authorList>
            <person name="Polinski J.M."/>
            <person name="Zimin A.V."/>
            <person name="Clark K.F."/>
            <person name="Kohn A.B."/>
            <person name="Sadowski N."/>
            <person name="Timp W."/>
            <person name="Ptitsyn A."/>
            <person name="Khanna P."/>
            <person name="Romanova D.Y."/>
            <person name="Williams P."/>
            <person name="Greenwood S.J."/>
            <person name="Moroz L.L."/>
            <person name="Walt D.R."/>
            <person name="Bodnar A.G."/>
        </authorList>
    </citation>
    <scope>NUCLEOTIDE SEQUENCE</scope>
    <source>
        <strain evidence="2">GMGI-L3</strain>
    </source>
</reference>
<feature type="region of interest" description="Disordered" evidence="1">
    <location>
        <begin position="47"/>
        <end position="71"/>
    </location>
</feature>
<protein>
    <submittedName>
        <fullName evidence="2">Uncharacterized protein</fullName>
    </submittedName>
</protein>
<sequence length="71" mass="8026">MVERCGGRAGLARPTPPLPRRSPPHFVPTWFCWCGESHIHWYSYSSSSAHNTHKTGRSRELGEPHKATGRD</sequence>
<gene>
    <name evidence="2" type="ORF">Hamer_G004834</name>
</gene>
<feature type="region of interest" description="Disordered" evidence="1">
    <location>
        <begin position="1"/>
        <end position="23"/>
    </location>
</feature>
<evidence type="ECO:0000313" key="3">
    <source>
        <dbReference type="Proteomes" id="UP000747542"/>
    </source>
</evidence>
<dbReference type="EMBL" id="JAHLQT010024847">
    <property type="protein sequence ID" value="KAG7165072.1"/>
    <property type="molecule type" value="Genomic_DNA"/>
</dbReference>
<accession>A0A8J5JWC8</accession>
<evidence type="ECO:0000313" key="2">
    <source>
        <dbReference type="EMBL" id="KAG7165072.1"/>
    </source>
</evidence>
<feature type="compositionally biased region" description="Basic and acidic residues" evidence="1">
    <location>
        <begin position="57"/>
        <end position="71"/>
    </location>
</feature>
<proteinExistence type="predicted"/>
<dbReference type="AlphaFoldDB" id="A0A8J5JWC8"/>
<dbReference type="Proteomes" id="UP000747542">
    <property type="component" value="Unassembled WGS sequence"/>
</dbReference>
<evidence type="ECO:0000256" key="1">
    <source>
        <dbReference type="SAM" id="MobiDB-lite"/>
    </source>
</evidence>
<name>A0A8J5JWC8_HOMAM</name>